<dbReference type="GeneID" id="82881445"/>
<name>A0A1L7CPT5_CORFL</name>
<sequence>MAKKNTDTAPAFLLQKDPGAPIRILVSWSPHSTGNEAIEFAAWLGRTMPIQVRVVSTLFQPWGSTSFSKLGGKYKKWFKAEAAACDETVRHELTAAGIDQKYWDKKPSVLVDGPSRPNLLTEMAADFGADAILLGPNQAAPKGRFFAGSTADTLLHYSPVPLGLVPRGIKLSKHGVTRVNFALTDRSELGGDNDRADNEKNSLLAAAHLADSWNTPLRILAFSANGLFQTPLHDKIDISKLASEWREDSLSMLDRARDCVLDAFPQLEVTSAIGTGSGWGGAVDALKWKKGDLVCLASVPQGALARVFLGSTATALLPHMRVPVLVRPCYS</sequence>
<organism evidence="3 5">
    <name type="scientific">Corynebacterium flavescens</name>
    <dbReference type="NCBI Taxonomy" id="28028"/>
    <lineage>
        <taxon>Bacteria</taxon>
        <taxon>Bacillati</taxon>
        <taxon>Actinomycetota</taxon>
        <taxon>Actinomycetes</taxon>
        <taxon>Mycobacteriales</taxon>
        <taxon>Corynebacteriaceae</taxon>
        <taxon>Corynebacterium</taxon>
    </lineage>
</organism>
<dbReference type="SUPFAM" id="SSF52402">
    <property type="entry name" value="Adenine nucleotide alpha hydrolases-like"/>
    <property type="match status" value="2"/>
</dbReference>
<dbReference type="RefSeq" id="WP_075730760.1">
    <property type="nucleotide sequence ID" value="NZ_BJNB01000018.1"/>
</dbReference>
<keyword evidence="5" id="KW-1185">Reference proteome</keyword>
<reference evidence="3 5" key="1">
    <citation type="submission" date="2014-08" db="EMBL/GenBank/DDBJ databases">
        <title>Complete genome sequence of Corynebacterium flavescens OJ8(T)(=DSM 20296(T)), isolated from cheese.</title>
        <authorList>
            <person name="Ruckert C."/>
            <person name="Albersmeier A."/>
            <person name="Winkler A."/>
            <person name="Kalinowski J."/>
        </authorList>
    </citation>
    <scope>NUCLEOTIDE SEQUENCE [LARGE SCALE GENOMIC DNA]</scope>
    <source>
        <strain evidence="3 5">OJ8</strain>
    </source>
</reference>
<dbReference type="Pfam" id="PF00582">
    <property type="entry name" value="Usp"/>
    <property type="match status" value="2"/>
</dbReference>
<dbReference type="STRING" id="28028.CFLV_12310"/>
<gene>
    <name evidence="4" type="ORF">CFL01nite_13500</name>
    <name evidence="3" type="ORF">CFLV_12310</name>
</gene>
<dbReference type="PANTHER" id="PTHR46268">
    <property type="entry name" value="STRESS RESPONSE PROTEIN NHAX"/>
    <property type="match status" value="1"/>
</dbReference>
<feature type="domain" description="UspA" evidence="2">
    <location>
        <begin position="198"/>
        <end position="326"/>
    </location>
</feature>
<dbReference type="Proteomes" id="UP000315353">
    <property type="component" value="Unassembled WGS sequence"/>
</dbReference>
<dbReference type="AlphaFoldDB" id="A0A1L7CPT5"/>
<protein>
    <submittedName>
        <fullName evidence="3">Universal stress protein</fullName>
    </submittedName>
</protein>
<dbReference type="KEGG" id="cfc:CFLV_12310"/>
<dbReference type="OrthoDB" id="5242641at2"/>
<evidence type="ECO:0000313" key="3">
    <source>
        <dbReference type="EMBL" id="APT87854.1"/>
    </source>
</evidence>
<evidence type="ECO:0000313" key="6">
    <source>
        <dbReference type="Proteomes" id="UP000315353"/>
    </source>
</evidence>
<feature type="domain" description="UspA" evidence="2">
    <location>
        <begin position="23"/>
        <end position="165"/>
    </location>
</feature>
<evidence type="ECO:0000256" key="1">
    <source>
        <dbReference type="ARBA" id="ARBA00008791"/>
    </source>
</evidence>
<dbReference type="Proteomes" id="UP000185479">
    <property type="component" value="Chromosome"/>
</dbReference>
<dbReference type="CDD" id="cd00293">
    <property type="entry name" value="USP-like"/>
    <property type="match status" value="1"/>
</dbReference>
<dbReference type="EMBL" id="BJNB01000018">
    <property type="protein sequence ID" value="GEB97855.1"/>
    <property type="molecule type" value="Genomic_DNA"/>
</dbReference>
<dbReference type="InterPro" id="IPR006016">
    <property type="entry name" value="UspA"/>
</dbReference>
<comment type="similarity">
    <text evidence="1">Belongs to the universal stress protein A family.</text>
</comment>
<dbReference type="EMBL" id="CP009246">
    <property type="protein sequence ID" value="APT87854.1"/>
    <property type="molecule type" value="Genomic_DNA"/>
</dbReference>
<reference evidence="4 6" key="2">
    <citation type="submission" date="2019-06" db="EMBL/GenBank/DDBJ databases">
        <title>Whole genome shotgun sequence of Corynebacterium flavescens NBRC 14136.</title>
        <authorList>
            <person name="Hosoyama A."/>
            <person name="Uohara A."/>
            <person name="Ohji S."/>
            <person name="Ichikawa N."/>
        </authorList>
    </citation>
    <scope>NUCLEOTIDE SEQUENCE [LARGE SCALE GENOMIC DNA]</scope>
    <source>
        <strain evidence="4 6">NBRC 14136</strain>
    </source>
</reference>
<dbReference type="Gene3D" id="3.40.50.12370">
    <property type="match status" value="1"/>
</dbReference>
<evidence type="ECO:0000313" key="4">
    <source>
        <dbReference type="EMBL" id="GEB97855.1"/>
    </source>
</evidence>
<evidence type="ECO:0000313" key="5">
    <source>
        <dbReference type="Proteomes" id="UP000185479"/>
    </source>
</evidence>
<accession>A0A1L7CPT5</accession>
<proteinExistence type="inferred from homology"/>
<evidence type="ECO:0000259" key="2">
    <source>
        <dbReference type="Pfam" id="PF00582"/>
    </source>
</evidence>
<dbReference type="PANTHER" id="PTHR46268:SF6">
    <property type="entry name" value="UNIVERSAL STRESS PROTEIN UP12"/>
    <property type="match status" value="1"/>
</dbReference>